<proteinExistence type="predicted"/>
<gene>
    <name evidence="1" type="ORF">OUZ56_017314</name>
</gene>
<sequence length="136" mass="15750">MYTTSGPRQSENFFRHCALIPGTLFIKADVAQDLQAFRLLMPVWNLHNGRPILLHSRISSLENSRNFSMPAATARKFADTMRSITRGLRQVDDLEQFILLGMFEDRDMNEDPEMMFQCHHRDCGFAISYPKLIARN</sequence>
<dbReference type="EMBL" id="JAOYFB010000038">
    <property type="protein sequence ID" value="KAK4028136.1"/>
    <property type="molecule type" value="Genomic_DNA"/>
</dbReference>
<organism evidence="1 2">
    <name type="scientific">Daphnia magna</name>
    <dbReference type="NCBI Taxonomy" id="35525"/>
    <lineage>
        <taxon>Eukaryota</taxon>
        <taxon>Metazoa</taxon>
        <taxon>Ecdysozoa</taxon>
        <taxon>Arthropoda</taxon>
        <taxon>Crustacea</taxon>
        <taxon>Branchiopoda</taxon>
        <taxon>Diplostraca</taxon>
        <taxon>Cladocera</taxon>
        <taxon>Anomopoda</taxon>
        <taxon>Daphniidae</taxon>
        <taxon>Daphnia</taxon>
    </lineage>
</organism>
<keyword evidence="2" id="KW-1185">Reference proteome</keyword>
<accession>A0ABR0ASR2</accession>
<reference evidence="1 2" key="1">
    <citation type="journal article" date="2023" name="Nucleic Acids Res.">
        <title>The hologenome of Daphnia magna reveals possible DNA methylation and microbiome-mediated evolution of the host genome.</title>
        <authorList>
            <person name="Chaturvedi A."/>
            <person name="Li X."/>
            <person name="Dhandapani V."/>
            <person name="Marshall H."/>
            <person name="Kissane S."/>
            <person name="Cuenca-Cambronero M."/>
            <person name="Asole G."/>
            <person name="Calvet F."/>
            <person name="Ruiz-Romero M."/>
            <person name="Marangio P."/>
            <person name="Guigo R."/>
            <person name="Rago D."/>
            <person name="Mirbahai L."/>
            <person name="Eastwood N."/>
            <person name="Colbourne J.K."/>
            <person name="Zhou J."/>
            <person name="Mallon E."/>
            <person name="Orsini L."/>
        </authorList>
    </citation>
    <scope>NUCLEOTIDE SEQUENCE [LARGE SCALE GENOMIC DNA]</scope>
    <source>
        <strain evidence="1">LRV0_1</strain>
    </source>
</reference>
<dbReference type="Proteomes" id="UP001234178">
    <property type="component" value="Unassembled WGS sequence"/>
</dbReference>
<evidence type="ECO:0000313" key="1">
    <source>
        <dbReference type="EMBL" id="KAK4028136.1"/>
    </source>
</evidence>
<evidence type="ECO:0000313" key="2">
    <source>
        <dbReference type="Proteomes" id="UP001234178"/>
    </source>
</evidence>
<name>A0ABR0ASR2_9CRUS</name>
<protein>
    <submittedName>
        <fullName evidence="1">Uncharacterized protein</fullName>
    </submittedName>
</protein>
<comment type="caution">
    <text evidence="1">The sequence shown here is derived from an EMBL/GenBank/DDBJ whole genome shotgun (WGS) entry which is preliminary data.</text>
</comment>